<organism evidence="2 3">
    <name type="scientific">Methanofollis fontis</name>
    <dbReference type="NCBI Taxonomy" id="2052832"/>
    <lineage>
        <taxon>Archaea</taxon>
        <taxon>Methanobacteriati</taxon>
        <taxon>Methanobacteriota</taxon>
        <taxon>Stenosarchaea group</taxon>
        <taxon>Methanomicrobia</taxon>
        <taxon>Methanomicrobiales</taxon>
        <taxon>Methanomicrobiaceae</taxon>
        <taxon>Methanofollis</taxon>
    </lineage>
</organism>
<protein>
    <recommendedName>
        <fullName evidence="1">CS domain-containing protein</fullName>
    </recommendedName>
</protein>
<dbReference type="PROSITE" id="PS51203">
    <property type="entry name" value="CS"/>
    <property type="match status" value="1"/>
</dbReference>
<reference evidence="2 3" key="1">
    <citation type="submission" date="2017-11" db="EMBL/GenBank/DDBJ databases">
        <title>Isolation and Characterization of Methanofollis Species from Methane Seep Offshore SW Taiwan.</title>
        <authorList>
            <person name="Teng N.-H."/>
            <person name="Lai M.-C."/>
            <person name="Chen S.-C."/>
        </authorList>
    </citation>
    <scope>NUCLEOTIDE SEQUENCE [LARGE SCALE GENOMIC DNA]</scope>
    <source>
        <strain evidence="2 3">FWC-SCC2</strain>
    </source>
</reference>
<comment type="caution">
    <text evidence="2">The sequence shown here is derived from an EMBL/GenBank/DDBJ whole genome shotgun (WGS) entry which is preliminary data.</text>
</comment>
<evidence type="ECO:0000313" key="2">
    <source>
        <dbReference type="EMBL" id="TAJ43252.1"/>
    </source>
</evidence>
<accession>A0A483CWN4</accession>
<name>A0A483CWN4_9EURY</name>
<dbReference type="InterPro" id="IPR007052">
    <property type="entry name" value="CS_dom"/>
</dbReference>
<evidence type="ECO:0000259" key="1">
    <source>
        <dbReference type="PROSITE" id="PS51203"/>
    </source>
</evidence>
<dbReference type="SUPFAM" id="SSF49764">
    <property type="entry name" value="HSP20-like chaperones"/>
    <property type="match status" value="1"/>
</dbReference>
<feature type="domain" description="CS" evidence="1">
    <location>
        <begin position="45"/>
        <end position="119"/>
    </location>
</feature>
<evidence type="ECO:0000313" key="3">
    <source>
        <dbReference type="Proteomes" id="UP000292580"/>
    </source>
</evidence>
<dbReference type="RefSeq" id="WP_165394902.1">
    <property type="nucleotide sequence ID" value="NZ_PGCL01000009.1"/>
</dbReference>
<dbReference type="EMBL" id="PGCL01000009">
    <property type="protein sequence ID" value="TAJ43252.1"/>
    <property type="molecule type" value="Genomic_DNA"/>
</dbReference>
<keyword evidence="3" id="KW-1185">Reference proteome</keyword>
<proteinExistence type="predicted"/>
<dbReference type="AlphaFoldDB" id="A0A483CWN4"/>
<dbReference type="InterPro" id="IPR008978">
    <property type="entry name" value="HSP20-like_chaperone"/>
</dbReference>
<dbReference type="Proteomes" id="UP000292580">
    <property type="component" value="Unassembled WGS sequence"/>
</dbReference>
<gene>
    <name evidence="2" type="ORF">CUJ86_11460</name>
</gene>
<sequence length="119" mass="13286">MPNSPFDEIIRNFLRILEESFEGENEPPRIIGCTIIASGTPTPVQRQIEYEMTESDSCVYITARVPSWHDAAVQFEPDSVILSIGDREDVIRLDSPIDTEQSTFTLNRGVLDAVCVKAA</sequence>
<dbReference type="OrthoDB" id="110161at2157"/>
<dbReference type="Pfam" id="PF04969">
    <property type="entry name" value="CS"/>
    <property type="match status" value="1"/>
</dbReference>